<dbReference type="Proteomes" id="UP000075901">
    <property type="component" value="Unassembled WGS sequence"/>
</dbReference>
<feature type="region of interest" description="Disordered" evidence="1">
    <location>
        <begin position="223"/>
        <end position="251"/>
    </location>
</feature>
<reference evidence="3" key="1">
    <citation type="submission" date="2013-09" db="EMBL/GenBank/DDBJ databases">
        <title>The Genome Sequence of Anopheles maculatus species B.</title>
        <authorList>
            <consortium name="The Broad Institute Genomics Platform"/>
            <person name="Neafsey D.E."/>
            <person name="Besansky N."/>
            <person name="Howell P."/>
            <person name="Walton C."/>
            <person name="Young S.K."/>
            <person name="Zeng Q."/>
            <person name="Gargeya S."/>
            <person name="Fitzgerald M."/>
            <person name="Haas B."/>
            <person name="Abouelleil A."/>
            <person name="Allen A.W."/>
            <person name="Alvarado L."/>
            <person name="Arachchi H.M."/>
            <person name="Berlin A.M."/>
            <person name="Chapman S.B."/>
            <person name="Gainer-Dewar J."/>
            <person name="Goldberg J."/>
            <person name="Griggs A."/>
            <person name="Gujja S."/>
            <person name="Hansen M."/>
            <person name="Howarth C."/>
            <person name="Imamovic A."/>
            <person name="Ireland A."/>
            <person name="Larimer J."/>
            <person name="McCowan C."/>
            <person name="Murphy C."/>
            <person name="Pearson M."/>
            <person name="Poon T.W."/>
            <person name="Priest M."/>
            <person name="Roberts A."/>
            <person name="Saif S."/>
            <person name="Shea T."/>
            <person name="Sisk P."/>
            <person name="Sykes S."/>
            <person name="Wortman J."/>
            <person name="Nusbaum C."/>
            <person name="Birren B."/>
        </authorList>
    </citation>
    <scope>NUCLEOTIDE SEQUENCE [LARGE SCALE GENOMIC DNA]</scope>
    <source>
        <strain evidence="3">maculatus3</strain>
    </source>
</reference>
<reference evidence="2" key="2">
    <citation type="submission" date="2020-05" db="UniProtKB">
        <authorList>
            <consortium name="EnsemblMetazoa"/>
        </authorList>
    </citation>
    <scope>IDENTIFICATION</scope>
    <source>
        <strain evidence="2">maculatus3</strain>
    </source>
</reference>
<feature type="compositionally biased region" description="Low complexity" evidence="1">
    <location>
        <begin position="237"/>
        <end position="247"/>
    </location>
</feature>
<protein>
    <submittedName>
        <fullName evidence="2">Uncharacterized protein</fullName>
    </submittedName>
</protein>
<dbReference type="AlphaFoldDB" id="A0A182SUV8"/>
<keyword evidence="3" id="KW-1185">Reference proteome</keyword>
<name>A0A182SUV8_9DIPT</name>
<accession>A0A182SUV8</accession>
<dbReference type="VEuPathDB" id="VectorBase:AMAM013905"/>
<evidence type="ECO:0000256" key="1">
    <source>
        <dbReference type="SAM" id="MobiDB-lite"/>
    </source>
</evidence>
<proteinExistence type="predicted"/>
<sequence length="352" mass="39880">TQSEEPSSTEYVTEAIENVTEQNDSATPYQLSFTDHNELVFGLPAGKMEEPSNDNASTDSNRTIIPIFTSLNASVGLRIKAPSLPTATEYTFNELDYNFSSYNYDYESLLRAARNSSAQNFSVVHHVNSLINPFRGSPYGSPFQAPAFMPVNNVGPNSIYTYKDNPNTEAKSSPPQVLSLFTGFQPRIGGRNVERSPVKDSSTTARTKRFRTIASGATKIVISNKKRTQTTKRSRKQTSTTTSSSGSKRFRAVVHHSGPAVKSHIQSIATSTRKLRSRTTAVRGKQFRSVVNRRTRTPRRRRPTKTRRFRNLRRTKPTIRNTPIARPRRLRKPTHRPRIVRPQFLDYDFIYF</sequence>
<dbReference type="EnsemblMetazoa" id="AMAM013905-RA">
    <property type="protein sequence ID" value="AMAM013905-PA"/>
    <property type="gene ID" value="AMAM013905"/>
</dbReference>
<organism evidence="2 3">
    <name type="scientific">Anopheles maculatus</name>
    <dbReference type="NCBI Taxonomy" id="74869"/>
    <lineage>
        <taxon>Eukaryota</taxon>
        <taxon>Metazoa</taxon>
        <taxon>Ecdysozoa</taxon>
        <taxon>Arthropoda</taxon>
        <taxon>Hexapoda</taxon>
        <taxon>Insecta</taxon>
        <taxon>Pterygota</taxon>
        <taxon>Neoptera</taxon>
        <taxon>Endopterygota</taxon>
        <taxon>Diptera</taxon>
        <taxon>Nematocera</taxon>
        <taxon>Culicoidea</taxon>
        <taxon>Culicidae</taxon>
        <taxon>Anophelinae</taxon>
        <taxon>Anopheles</taxon>
        <taxon>Anopheles maculatus group</taxon>
    </lineage>
</organism>
<feature type="compositionally biased region" description="Basic residues" evidence="1">
    <location>
        <begin position="224"/>
        <end position="236"/>
    </location>
</feature>
<evidence type="ECO:0000313" key="3">
    <source>
        <dbReference type="Proteomes" id="UP000075901"/>
    </source>
</evidence>
<evidence type="ECO:0000313" key="2">
    <source>
        <dbReference type="EnsemblMetazoa" id="AMAM013905-PA"/>
    </source>
</evidence>